<dbReference type="RefSeq" id="WP_134171743.1">
    <property type="nucleotide sequence ID" value="NZ_SODI01000001.1"/>
</dbReference>
<name>A0A4Y8KRZ2_9MICO</name>
<dbReference type="EMBL" id="SOHQ01000001">
    <property type="protein sequence ID" value="TFD82358.1"/>
    <property type="molecule type" value="Genomic_DNA"/>
</dbReference>
<evidence type="ECO:0000313" key="2">
    <source>
        <dbReference type="Proteomes" id="UP000298218"/>
    </source>
</evidence>
<gene>
    <name evidence="1" type="ORF">E3T53_00310</name>
</gene>
<accession>A0A4Y8KRZ2</accession>
<proteinExistence type="predicted"/>
<reference evidence="1 2" key="1">
    <citation type="submission" date="2019-03" db="EMBL/GenBank/DDBJ databases">
        <title>Genomics of glacier-inhabiting Cryobacterium strains.</title>
        <authorList>
            <person name="Liu Q."/>
            <person name="Xin Y.-H."/>
        </authorList>
    </citation>
    <scope>NUCLEOTIDE SEQUENCE [LARGE SCALE GENOMIC DNA]</scope>
    <source>
        <strain evidence="1 2">CGMCC 1.4292</strain>
    </source>
</reference>
<protein>
    <submittedName>
        <fullName evidence="1">Uncharacterized protein</fullName>
    </submittedName>
</protein>
<dbReference type="Proteomes" id="UP000298218">
    <property type="component" value="Unassembled WGS sequence"/>
</dbReference>
<organism evidence="1 2">
    <name type="scientific">Cryobacterium psychrophilum</name>
    <dbReference type="NCBI Taxonomy" id="41988"/>
    <lineage>
        <taxon>Bacteria</taxon>
        <taxon>Bacillati</taxon>
        <taxon>Actinomycetota</taxon>
        <taxon>Actinomycetes</taxon>
        <taxon>Micrococcales</taxon>
        <taxon>Microbacteriaceae</taxon>
        <taxon>Cryobacterium</taxon>
    </lineage>
</organism>
<dbReference type="AlphaFoldDB" id="A0A4Y8KRZ2"/>
<evidence type="ECO:0000313" key="1">
    <source>
        <dbReference type="EMBL" id="TFD82358.1"/>
    </source>
</evidence>
<keyword evidence="2" id="KW-1185">Reference proteome</keyword>
<comment type="caution">
    <text evidence="1">The sequence shown here is derived from an EMBL/GenBank/DDBJ whole genome shotgun (WGS) entry which is preliminary data.</text>
</comment>
<sequence>MTPEQIALSSLQAEWWGVAASFLTVIVAAIFGFLTLLNNRRALDAQNRAALAAVTAAPRRPGRLRQAALIPANAEVAWAIESVADGQWMLINAGTATAYDVALTGYTDLDQRRISVADGAPRTLAPGEALAFTVLSRFTLRGPANVVVTFAFESGAATVRQTLRAPAR</sequence>